<protein>
    <recommendedName>
        <fullName evidence="6">dolichyl-phosphate-mannose--protein mannosyltransferase</fullName>
        <ecNumber evidence="6">2.4.1.109</ecNumber>
    </recommendedName>
</protein>
<feature type="repeat" description="TPR" evidence="16">
    <location>
        <begin position="521"/>
        <end position="554"/>
    </location>
</feature>
<comment type="pathway">
    <text evidence="4">Protein modification; protein glycosylation.</text>
</comment>
<feature type="transmembrane region" description="Helical" evidence="18">
    <location>
        <begin position="448"/>
        <end position="468"/>
    </location>
</feature>
<dbReference type="Pfam" id="PF13414">
    <property type="entry name" value="TPR_11"/>
    <property type="match status" value="1"/>
</dbReference>
<feature type="transmembrane region" description="Helical" evidence="18">
    <location>
        <begin position="57"/>
        <end position="81"/>
    </location>
</feature>
<dbReference type="GO" id="GO:0016020">
    <property type="term" value="C:membrane"/>
    <property type="evidence" value="ECO:0007669"/>
    <property type="project" value="UniProtKB-SubCell"/>
</dbReference>
<feature type="region of interest" description="Disordered" evidence="17">
    <location>
        <begin position="900"/>
        <end position="924"/>
    </location>
</feature>
<feature type="transmembrane region" description="Helical" evidence="18">
    <location>
        <begin position="480"/>
        <end position="498"/>
    </location>
</feature>
<dbReference type="AlphaFoldDB" id="A0A224Z242"/>
<evidence type="ECO:0000256" key="1">
    <source>
        <dbReference type="ARBA" id="ARBA00003582"/>
    </source>
</evidence>
<comment type="catalytic activity">
    <reaction evidence="14">
        <text>a di-trans,poly-cis-dolichyl beta-D-mannosyl phosphate + L-threonyl-[protein] = 3-O-(alpha-D-mannosyl)-L-threonyl-[protein] + a di-trans,poly-cis-dolichyl phosphate + H(+)</text>
        <dbReference type="Rhea" id="RHEA:53396"/>
        <dbReference type="Rhea" id="RHEA-COMP:11060"/>
        <dbReference type="Rhea" id="RHEA-COMP:13547"/>
        <dbReference type="Rhea" id="RHEA-COMP:19498"/>
        <dbReference type="Rhea" id="RHEA-COMP:19501"/>
        <dbReference type="ChEBI" id="CHEBI:15378"/>
        <dbReference type="ChEBI" id="CHEBI:30013"/>
        <dbReference type="ChEBI" id="CHEBI:57683"/>
        <dbReference type="ChEBI" id="CHEBI:58211"/>
        <dbReference type="ChEBI" id="CHEBI:137323"/>
        <dbReference type="EC" id="2.4.1.109"/>
    </reaction>
</comment>
<name>A0A224Z242_9ACAR</name>
<evidence type="ECO:0000256" key="2">
    <source>
        <dbReference type="ARBA" id="ARBA00004141"/>
    </source>
</evidence>
<feature type="repeat" description="TPR" evidence="16">
    <location>
        <begin position="672"/>
        <end position="705"/>
    </location>
</feature>
<proteinExistence type="inferred from homology"/>
<dbReference type="PROSITE" id="PS50293">
    <property type="entry name" value="TPR_REGION"/>
    <property type="match status" value="3"/>
</dbReference>
<dbReference type="EC" id="2.4.1.109" evidence="6"/>
<dbReference type="GO" id="GO:0005783">
    <property type="term" value="C:endoplasmic reticulum"/>
    <property type="evidence" value="ECO:0007669"/>
    <property type="project" value="UniProtKB-SubCell"/>
</dbReference>
<evidence type="ECO:0000256" key="8">
    <source>
        <dbReference type="ARBA" id="ARBA00022692"/>
    </source>
</evidence>
<dbReference type="FunFam" id="1.25.40.10:FF:000528">
    <property type="entry name" value="Transmembrane and TPR repeat-containing protein 3"/>
    <property type="match status" value="1"/>
</dbReference>
<dbReference type="InterPro" id="IPR013618">
    <property type="entry name" value="TMTC_DUF1736"/>
</dbReference>
<keyword evidence="11" id="KW-0256">Endoplasmic reticulum</keyword>
<feature type="compositionally biased region" description="Low complexity" evidence="17">
    <location>
        <begin position="24"/>
        <end position="38"/>
    </location>
</feature>
<evidence type="ECO:0000256" key="15">
    <source>
        <dbReference type="ARBA" id="ARBA00045102"/>
    </source>
</evidence>
<evidence type="ECO:0000256" key="14">
    <source>
        <dbReference type="ARBA" id="ARBA00045085"/>
    </source>
</evidence>
<feature type="region of interest" description="Disordered" evidence="17">
    <location>
        <begin position="1"/>
        <end position="38"/>
    </location>
</feature>
<feature type="repeat" description="TPR" evidence="16">
    <location>
        <begin position="638"/>
        <end position="671"/>
    </location>
</feature>
<dbReference type="PANTHER" id="PTHR44395:SF1">
    <property type="entry name" value="PROTEIN O-MANNOSYL-TRANSFERASE TMTC3"/>
    <property type="match status" value="1"/>
</dbReference>
<evidence type="ECO:0000256" key="12">
    <source>
        <dbReference type="ARBA" id="ARBA00022989"/>
    </source>
</evidence>
<dbReference type="FunFam" id="1.25.40.10:FF:000239">
    <property type="entry name" value="Transmembrane and TPR repeat-containing protein 3"/>
    <property type="match status" value="1"/>
</dbReference>
<evidence type="ECO:0000256" key="5">
    <source>
        <dbReference type="ARBA" id="ARBA00007882"/>
    </source>
</evidence>
<dbReference type="EMBL" id="GFPF01012772">
    <property type="protein sequence ID" value="MAA23918.1"/>
    <property type="molecule type" value="Transcribed_RNA"/>
</dbReference>
<dbReference type="GO" id="GO:0004169">
    <property type="term" value="F:dolichyl-phosphate-mannose-protein mannosyltransferase activity"/>
    <property type="evidence" value="ECO:0007669"/>
    <property type="project" value="UniProtKB-EC"/>
</dbReference>
<evidence type="ECO:0000256" key="6">
    <source>
        <dbReference type="ARBA" id="ARBA00012839"/>
    </source>
</evidence>
<keyword evidence="9" id="KW-0677">Repeat</keyword>
<dbReference type="Gene3D" id="1.25.40.10">
    <property type="entry name" value="Tetratricopeptide repeat domain"/>
    <property type="match status" value="3"/>
</dbReference>
<accession>A0A224Z242</accession>
<feature type="compositionally biased region" description="Basic and acidic residues" evidence="17">
    <location>
        <begin position="9"/>
        <end position="20"/>
    </location>
</feature>
<feature type="transmembrane region" description="Helical" evidence="18">
    <location>
        <begin position="301"/>
        <end position="322"/>
    </location>
</feature>
<comment type="function">
    <text evidence="1">Transfers mannosyl residues to the hydroxyl group of serine or threonine residues.</text>
</comment>
<evidence type="ECO:0000256" key="17">
    <source>
        <dbReference type="SAM" id="MobiDB-lite"/>
    </source>
</evidence>
<evidence type="ECO:0000256" key="11">
    <source>
        <dbReference type="ARBA" id="ARBA00022824"/>
    </source>
</evidence>
<evidence type="ECO:0000259" key="19">
    <source>
        <dbReference type="Pfam" id="PF08409"/>
    </source>
</evidence>
<feature type="transmembrane region" description="Helical" evidence="18">
    <location>
        <begin position="387"/>
        <end position="406"/>
    </location>
</feature>
<comment type="similarity">
    <text evidence="5">Belongs to the TMTC family.</text>
</comment>
<reference evidence="20" key="1">
    <citation type="journal article" date="2017" name="Parasit. Vectors">
        <title>Sialotranscriptomics of Rhipicephalus zambeziensis reveals intricate expression profiles of secretory proteins and suggests tight temporal transcriptional regulation during blood-feeding.</title>
        <authorList>
            <person name="de Castro M.H."/>
            <person name="de Klerk D."/>
            <person name="Pienaar R."/>
            <person name="Rees D.J.G."/>
            <person name="Mans B.J."/>
        </authorList>
    </citation>
    <scope>NUCLEOTIDE SEQUENCE</scope>
    <source>
        <tissue evidence="20">Salivary glands</tissue>
    </source>
</reference>
<dbReference type="PROSITE" id="PS50005">
    <property type="entry name" value="TPR"/>
    <property type="match status" value="4"/>
</dbReference>
<dbReference type="PANTHER" id="PTHR44395">
    <property type="match status" value="1"/>
</dbReference>
<feature type="transmembrane region" description="Helical" evidence="18">
    <location>
        <begin position="418"/>
        <end position="442"/>
    </location>
</feature>
<dbReference type="InterPro" id="IPR013105">
    <property type="entry name" value="TPR_2"/>
</dbReference>
<dbReference type="UniPathway" id="UPA00378"/>
<sequence>MTAAVSGGDSDRRSDVEPPKGDGSAEQQSSSSVSPAHVPSRGRELTWRLCGDSRVGWRWYAVVCGLSWLCYVNALGCGFVFDDASAIRDNQDLRPSTPIGRLFANDFWGTPIHKEQSHKSYRPLCVLTFRLNYWLHELRPMGYHLGNVLLHSLVAMLFLRVCSMTVPRKASVAAAVLFAVHPVHTEAVTGVVGRAESLSSVFFLLAFLAYNRAIGDTKCTEWRPLATCVVLVVLATLSKEQGITVVAVCFVYEIFVVQQIRPSHVVQVLRSLSWSTVCASPSSTKFASSSAAVYGGWQRDCLLRIGTLSLGAFLLMAIRLHIMGAQLPVFTKFDNPAAVSASPVRQLTFHYLPAVNAWLLLFPHALCCDWTMGSVALVHSLSDPRNAATLSLYALLAALAYVALVPTRRPNELVHQNVIFLSLSLLVFPFLPASNLFFPVGFVVAERVLYMPSMGFCLLVAHGWHLMLKHYADRRLTKNFLWFGLLSLLTMHSLKTFVRNFEWESEYSIFMAGLKVNSQNAKLYNNVGHALEGQGDYARALEYFLKAASVQPDDIGAHMNVGRTYNNLLMFEEAEAAFIKAKDLLPRPKAGEPYKARIAPNHLNVFLNLANLISRNTSRLEEADGLYRQAISMRVDYIQAYINRGDILIKLNRTKEAQEVYERALSLDATNPDIFYNLGVVFLEQGRPGDALMYFNKALELDPDHEQALMNSAILIQESGNSKLRQLAFERLELLLHKGRANERVYFNLGMLSMDDKKVEEAERWFHLAIQVKEDFRSALFNLALLLTDSKRPLEAVPHLQKLLQSHPDHIKGLILLGDIYINHMKDLDNAQKCYERILSLQPDHVQALHNLCVVQVERGALYQAEACLLRALKLAPGEAYVAKHLAIVRNRIRKYQEHLKKASSRTTTSSSLKQAARSSSRTT</sequence>
<keyword evidence="7" id="KW-0808">Transferase</keyword>
<dbReference type="Pfam" id="PF08409">
    <property type="entry name" value="TMTC_DUF1736"/>
    <property type="match status" value="1"/>
</dbReference>
<evidence type="ECO:0000256" key="16">
    <source>
        <dbReference type="PROSITE-ProRule" id="PRU00339"/>
    </source>
</evidence>
<keyword evidence="13 18" id="KW-0472">Membrane</keyword>
<comment type="catalytic activity">
    <reaction evidence="15">
        <text>a di-trans,poly-cis-dolichyl beta-D-mannosyl phosphate + L-seryl-[protein] = 3-O-(alpha-D-mannosyl)-L-seryl-[protein] + a di-trans,poly-cis-dolichyl phosphate + H(+)</text>
        <dbReference type="Rhea" id="RHEA:17377"/>
        <dbReference type="Rhea" id="RHEA-COMP:9863"/>
        <dbReference type="Rhea" id="RHEA-COMP:13546"/>
        <dbReference type="Rhea" id="RHEA-COMP:19498"/>
        <dbReference type="Rhea" id="RHEA-COMP:19501"/>
        <dbReference type="ChEBI" id="CHEBI:15378"/>
        <dbReference type="ChEBI" id="CHEBI:29999"/>
        <dbReference type="ChEBI" id="CHEBI:57683"/>
        <dbReference type="ChEBI" id="CHEBI:58211"/>
        <dbReference type="ChEBI" id="CHEBI:137321"/>
        <dbReference type="EC" id="2.4.1.109"/>
    </reaction>
</comment>
<evidence type="ECO:0000256" key="18">
    <source>
        <dbReference type="SAM" id="Phobius"/>
    </source>
</evidence>
<evidence type="ECO:0000256" key="13">
    <source>
        <dbReference type="ARBA" id="ARBA00023136"/>
    </source>
</evidence>
<comment type="subcellular location">
    <subcellularLocation>
        <location evidence="3">Endoplasmic reticulum</location>
    </subcellularLocation>
    <subcellularLocation>
        <location evidence="2">Membrane</location>
        <topology evidence="2">Multi-pass membrane protein</topology>
    </subcellularLocation>
</comment>
<dbReference type="InterPro" id="IPR011990">
    <property type="entry name" value="TPR-like_helical_dom_sf"/>
</dbReference>
<organism evidence="20">
    <name type="scientific">Rhipicephalus zambeziensis</name>
    <dbReference type="NCBI Taxonomy" id="60191"/>
    <lineage>
        <taxon>Eukaryota</taxon>
        <taxon>Metazoa</taxon>
        <taxon>Ecdysozoa</taxon>
        <taxon>Arthropoda</taxon>
        <taxon>Chelicerata</taxon>
        <taxon>Arachnida</taxon>
        <taxon>Acari</taxon>
        <taxon>Parasitiformes</taxon>
        <taxon>Ixodida</taxon>
        <taxon>Ixodoidea</taxon>
        <taxon>Ixodidae</taxon>
        <taxon>Rhipicephalinae</taxon>
        <taxon>Rhipicephalus</taxon>
        <taxon>Rhipicephalus</taxon>
    </lineage>
</organism>
<dbReference type="Pfam" id="PF13181">
    <property type="entry name" value="TPR_8"/>
    <property type="match status" value="1"/>
</dbReference>
<evidence type="ECO:0000256" key="10">
    <source>
        <dbReference type="ARBA" id="ARBA00022803"/>
    </source>
</evidence>
<dbReference type="InterPro" id="IPR019734">
    <property type="entry name" value="TPR_rpt"/>
</dbReference>
<evidence type="ECO:0000313" key="20">
    <source>
        <dbReference type="EMBL" id="MAA23918.1"/>
    </source>
</evidence>
<keyword evidence="8 18" id="KW-0812">Transmembrane</keyword>
<dbReference type="SUPFAM" id="SSF48452">
    <property type="entry name" value="TPR-like"/>
    <property type="match status" value="3"/>
</dbReference>
<evidence type="ECO:0000256" key="9">
    <source>
        <dbReference type="ARBA" id="ARBA00022737"/>
    </source>
</evidence>
<dbReference type="Pfam" id="PF13174">
    <property type="entry name" value="TPR_6"/>
    <property type="match status" value="1"/>
</dbReference>
<feature type="compositionally biased region" description="Low complexity" evidence="17">
    <location>
        <begin position="905"/>
        <end position="924"/>
    </location>
</feature>
<keyword evidence="10 16" id="KW-0802">TPR repeat</keyword>
<feature type="repeat" description="TPR" evidence="16">
    <location>
        <begin position="743"/>
        <end position="776"/>
    </location>
</feature>
<dbReference type="SMART" id="SM00028">
    <property type="entry name" value="TPR"/>
    <property type="match status" value="8"/>
</dbReference>
<dbReference type="Pfam" id="PF07719">
    <property type="entry name" value="TPR_2"/>
    <property type="match status" value="1"/>
</dbReference>
<keyword evidence="12 18" id="KW-1133">Transmembrane helix</keyword>
<evidence type="ECO:0000256" key="7">
    <source>
        <dbReference type="ARBA" id="ARBA00022679"/>
    </source>
</evidence>
<evidence type="ECO:0000256" key="3">
    <source>
        <dbReference type="ARBA" id="ARBA00004240"/>
    </source>
</evidence>
<evidence type="ECO:0000256" key="4">
    <source>
        <dbReference type="ARBA" id="ARBA00004922"/>
    </source>
</evidence>
<feature type="domain" description="DUF1736" evidence="19">
    <location>
        <begin position="325"/>
        <end position="396"/>
    </location>
</feature>